<dbReference type="Gene3D" id="3.30.428.10">
    <property type="entry name" value="HIT-like"/>
    <property type="match status" value="1"/>
</dbReference>
<reference evidence="3" key="1">
    <citation type="submission" date="2020-07" db="EMBL/GenBank/DDBJ databases">
        <authorList>
            <person name="Pothier F. J."/>
        </authorList>
    </citation>
    <scope>NUCLEOTIDE SEQUENCE</scope>
    <source>
        <strain evidence="3">CFBP 8129</strain>
    </source>
</reference>
<sequence>MSGTAASESAPSSSGANGFQLDARLAADSVFVADGPLSQVRLMDDSRFPWIVLVPRVADVSEWIDLEGGQQRLLLAEINQLSQLLRVEPEVTKLNIGALGNIVRQLHVHLVGRHQGDAAWPGPVWGSGSAQRFAPDALQHRVAAWAQRLR</sequence>
<accession>A0A0G8NFK0</accession>
<dbReference type="Pfam" id="PF01230">
    <property type="entry name" value="HIT"/>
    <property type="match status" value="1"/>
</dbReference>
<feature type="domain" description="HIT" evidence="2">
    <location>
        <begin position="51"/>
        <end position="120"/>
    </location>
</feature>
<protein>
    <recommendedName>
        <fullName evidence="2">HIT domain-containing protein</fullName>
    </recommendedName>
</protein>
<evidence type="ECO:0000313" key="3">
    <source>
        <dbReference type="EMBL" id="CAD0320085.1"/>
    </source>
</evidence>
<name>A0A0G8NFK0_9XANT</name>
<dbReference type="GO" id="GO:0003824">
    <property type="term" value="F:catalytic activity"/>
    <property type="evidence" value="ECO:0007669"/>
    <property type="project" value="InterPro"/>
</dbReference>
<dbReference type="PIRSF" id="PIRSF000714">
    <property type="entry name" value="HIT"/>
    <property type="match status" value="1"/>
</dbReference>
<dbReference type="OrthoDB" id="9799145at2"/>
<dbReference type="InterPro" id="IPR026026">
    <property type="entry name" value="HIT_Hint"/>
</dbReference>
<dbReference type="InterPro" id="IPR036265">
    <property type="entry name" value="HIT-like_sf"/>
</dbReference>
<dbReference type="PROSITE" id="PS51084">
    <property type="entry name" value="HIT_2"/>
    <property type="match status" value="1"/>
</dbReference>
<evidence type="ECO:0000256" key="1">
    <source>
        <dbReference type="PROSITE-ProRule" id="PRU00464"/>
    </source>
</evidence>
<dbReference type="RefSeq" id="WP_006452351.1">
    <property type="nucleotide sequence ID" value="NZ_CP018728.1"/>
</dbReference>
<evidence type="ECO:0000259" key="2">
    <source>
        <dbReference type="PROSITE" id="PS51084"/>
    </source>
</evidence>
<dbReference type="STRING" id="90270.BI317_08915"/>
<dbReference type="SUPFAM" id="SSF54197">
    <property type="entry name" value="HIT-like"/>
    <property type="match status" value="1"/>
</dbReference>
<dbReference type="EMBL" id="LR828253">
    <property type="protein sequence ID" value="CAD0320095.1"/>
    <property type="molecule type" value="Genomic_DNA"/>
</dbReference>
<dbReference type="AlphaFoldDB" id="A0A0G8NFK0"/>
<dbReference type="InterPro" id="IPR011146">
    <property type="entry name" value="HIT-like"/>
</dbReference>
<organism evidence="3">
    <name type="scientific">Xanthomonas hortorum pv. gardneri</name>
    <dbReference type="NCBI Taxonomy" id="2754056"/>
    <lineage>
        <taxon>Bacteria</taxon>
        <taxon>Pseudomonadati</taxon>
        <taxon>Pseudomonadota</taxon>
        <taxon>Gammaproteobacteria</taxon>
        <taxon>Lysobacterales</taxon>
        <taxon>Lysobacteraceae</taxon>
        <taxon>Xanthomonas</taxon>
    </lineage>
</organism>
<comment type="caution">
    <text evidence="1">Lacks conserved residue(s) required for the propagation of feature annotation.</text>
</comment>
<proteinExistence type="predicted"/>
<gene>
    <name evidence="3" type="ORF">CFBP8129_15600</name>
</gene>
<dbReference type="EMBL" id="LR828253">
    <property type="protein sequence ID" value="CAD0320085.1"/>
    <property type="molecule type" value="Genomic_DNA"/>
</dbReference>